<dbReference type="EMBL" id="VLLG01000002">
    <property type="protein sequence ID" value="TWI92143.1"/>
    <property type="molecule type" value="Genomic_DNA"/>
</dbReference>
<dbReference type="Pfam" id="PF25990">
    <property type="entry name" value="Beta-barrel_YknX"/>
    <property type="match status" value="1"/>
</dbReference>
<dbReference type="InterPro" id="IPR058647">
    <property type="entry name" value="BSH_CzcB-like"/>
</dbReference>
<comment type="similarity">
    <text evidence="1">Belongs to the membrane fusion protein (MFP) (TC 8.A.1) family.</text>
</comment>
<accession>A0A562TFJ4</accession>
<dbReference type="Pfam" id="PF25973">
    <property type="entry name" value="BSH_CzcB"/>
    <property type="match status" value="1"/>
</dbReference>
<protein>
    <submittedName>
        <fullName evidence="5">RND family efflux transporter MFP subunit</fullName>
    </submittedName>
</protein>
<dbReference type="GO" id="GO:1990281">
    <property type="term" value="C:efflux pump complex"/>
    <property type="evidence" value="ECO:0007669"/>
    <property type="project" value="TreeGrafter"/>
</dbReference>
<dbReference type="InterPro" id="IPR058636">
    <property type="entry name" value="Beta-barrel_YknX"/>
</dbReference>
<dbReference type="InterPro" id="IPR006143">
    <property type="entry name" value="RND_pump_MFP"/>
</dbReference>
<dbReference type="SUPFAM" id="SSF111369">
    <property type="entry name" value="HlyD-like secretion proteins"/>
    <property type="match status" value="1"/>
</dbReference>
<proteinExistence type="inferred from homology"/>
<dbReference type="NCBIfam" id="TIGR01730">
    <property type="entry name" value="RND_mfp"/>
    <property type="match status" value="1"/>
</dbReference>
<gene>
    <name evidence="5" type="ORF">LX66_1526</name>
</gene>
<evidence type="ECO:0000259" key="4">
    <source>
        <dbReference type="Pfam" id="PF25990"/>
    </source>
</evidence>
<evidence type="ECO:0000256" key="2">
    <source>
        <dbReference type="SAM" id="Coils"/>
    </source>
</evidence>
<sequence>MNIHRIYSTVTATLLLAACGQEKHTAAEAPRPVVTTVLPRSGSAGAVITASGMIASSQEVALSFKTGGMVAQVYVEEGQYVQQGALLARLNTTELEAQLLQADLNIEKLQRDAGRLQQLVKDTIATLEQLQNTQTSLSAAVQQKRSMDYNLSQASLYAPAPGFVLQRQVNPGEYKTPGSPVFIIGSNMDAGNPKWVFKAGLSDKDRVRVQEGQSAAITLDALPGQVFTGKVSRLSAIPEAQTGTYNCYISFEPGPAHMVYGLTGKLSIQYAAGDQYTLLPLDALMAASGDTALVYTVLPDSTVQQRSVHIHSIHGDAVAIEEPWPRNLPVITAGKNDAVPGKKITIAQ</sequence>
<keyword evidence="6" id="KW-1185">Reference proteome</keyword>
<evidence type="ECO:0000313" key="6">
    <source>
        <dbReference type="Proteomes" id="UP000316778"/>
    </source>
</evidence>
<dbReference type="Gene3D" id="2.40.50.100">
    <property type="match status" value="1"/>
</dbReference>
<dbReference type="RefSeq" id="WP_145711417.1">
    <property type="nucleotide sequence ID" value="NZ_BAAAFY010000001.1"/>
</dbReference>
<dbReference type="Gene3D" id="2.40.30.170">
    <property type="match status" value="1"/>
</dbReference>
<evidence type="ECO:0000259" key="3">
    <source>
        <dbReference type="Pfam" id="PF25973"/>
    </source>
</evidence>
<dbReference type="PROSITE" id="PS51257">
    <property type="entry name" value="PROKAR_LIPOPROTEIN"/>
    <property type="match status" value="1"/>
</dbReference>
<dbReference type="PANTHER" id="PTHR30469">
    <property type="entry name" value="MULTIDRUG RESISTANCE PROTEIN MDTA"/>
    <property type="match status" value="1"/>
</dbReference>
<feature type="domain" description="YknX-like beta-barrel" evidence="4">
    <location>
        <begin position="198"/>
        <end position="242"/>
    </location>
</feature>
<reference evidence="5 6" key="1">
    <citation type="journal article" date="2013" name="Stand. Genomic Sci.">
        <title>Genomic Encyclopedia of Type Strains, Phase I: The one thousand microbial genomes (KMG-I) project.</title>
        <authorList>
            <person name="Kyrpides N.C."/>
            <person name="Woyke T."/>
            <person name="Eisen J.A."/>
            <person name="Garrity G."/>
            <person name="Lilburn T.G."/>
            <person name="Beck B.J."/>
            <person name="Whitman W.B."/>
            <person name="Hugenholtz P."/>
            <person name="Klenk H.P."/>
        </authorList>
    </citation>
    <scope>NUCLEOTIDE SEQUENCE [LARGE SCALE GENOMIC DNA]</scope>
    <source>
        <strain evidence="5 6">DSM 13484</strain>
    </source>
</reference>
<dbReference type="GO" id="GO:0015562">
    <property type="term" value="F:efflux transmembrane transporter activity"/>
    <property type="evidence" value="ECO:0007669"/>
    <property type="project" value="TreeGrafter"/>
</dbReference>
<keyword evidence="2" id="KW-0175">Coiled coil</keyword>
<feature type="domain" description="CzcB-like barrel-sandwich hybrid" evidence="3">
    <location>
        <begin position="63"/>
        <end position="184"/>
    </location>
</feature>
<organism evidence="5 6">
    <name type="scientific">Chitinophaga japonensis</name>
    <name type="common">Flexibacter japonensis</name>
    <dbReference type="NCBI Taxonomy" id="104662"/>
    <lineage>
        <taxon>Bacteria</taxon>
        <taxon>Pseudomonadati</taxon>
        <taxon>Bacteroidota</taxon>
        <taxon>Chitinophagia</taxon>
        <taxon>Chitinophagales</taxon>
        <taxon>Chitinophagaceae</taxon>
        <taxon>Chitinophaga</taxon>
    </lineage>
</organism>
<evidence type="ECO:0000256" key="1">
    <source>
        <dbReference type="ARBA" id="ARBA00009477"/>
    </source>
</evidence>
<feature type="coiled-coil region" evidence="2">
    <location>
        <begin position="92"/>
        <end position="133"/>
    </location>
</feature>
<dbReference type="AlphaFoldDB" id="A0A562TFJ4"/>
<comment type="caution">
    <text evidence="5">The sequence shown here is derived from an EMBL/GenBank/DDBJ whole genome shotgun (WGS) entry which is preliminary data.</text>
</comment>
<dbReference type="OrthoDB" id="9798190at2"/>
<evidence type="ECO:0000313" key="5">
    <source>
        <dbReference type="EMBL" id="TWI92143.1"/>
    </source>
</evidence>
<dbReference type="Proteomes" id="UP000316778">
    <property type="component" value="Unassembled WGS sequence"/>
</dbReference>
<dbReference type="PANTHER" id="PTHR30469:SF15">
    <property type="entry name" value="HLYD FAMILY OF SECRETION PROTEINS"/>
    <property type="match status" value="1"/>
</dbReference>
<name>A0A562TFJ4_CHIJA</name>